<dbReference type="SUPFAM" id="SSF46689">
    <property type="entry name" value="Homeodomain-like"/>
    <property type="match status" value="1"/>
</dbReference>
<keyword evidence="6" id="KW-1185">Reference proteome</keyword>
<keyword evidence="2 3" id="KW-0238">DNA-binding</keyword>
<proteinExistence type="predicted"/>
<reference evidence="5 6" key="1">
    <citation type="journal article" date="2015" name="Stand. Genomic Sci.">
        <title>Genomic Encyclopedia of Bacterial and Archaeal Type Strains, Phase III: the genomes of soil and plant-associated and newly described type strains.</title>
        <authorList>
            <person name="Whitman W.B."/>
            <person name="Woyke T."/>
            <person name="Klenk H.P."/>
            <person name="Zhou Y."/>
            <person name="Lilburn T.G."/>
            <person name="Beck B.J."/>
            <person name="De Vos P."/>
            <person name="Vandamme P."/>
            <person name="Eisen J.A."/>
            <person name="Garrity G."/>
            <person name="Hugenholtz P."/>
            <person name="Kyrpides N.C."/>
        </authorList>
    </citation>
    <scope>NUCLEOTIDE SEQUENCE [LARGE SCALE GENOMIC DNA]</scope>
    <source>
        <strain evidence="5 6">CV53</strain>
    </source>
</reference>
<evidence type="ECO:0000256" key="2">
    <source>
        <dbReference type="ARBA" id="ARBA00023125"/>
    </source>
</evidence>
<dbReference type="InterPro" id="IPR009057">
    <property type="entry name" value="Homeodomain-like_sf"/>
</dbReference>
<name>A0A4R2BBV2_9BACI</name>
<dbReference type="InterPro" id="IPR001647">
    <property type="entry name" value="HTH_TetR"/>
</dbReference>
<evidence type="ECO:0000256" key="1">
    <source>
        <dbReference type="ARBA" id="ARBA00022491"/>
    </source>
</evidence>
<protein>
    <submittedName>
        <fullName evidence="5">TetR family transcriptional regulator</fullName>
    </submittedName>
</protein>
<dbReference type="AlphaFoldDB" id="A0A4R2BBV2"/>
<dbReference type="RefSeq" id="WP_132007852.1">
    <property type="nucleotide sequence ID" value="NZ_JABUHM010000007.1"/>
</dbReference>
<sequence>MARERKFSTSDLFQSVKHILLQHGYDGFTISLLADRLEVSRGALYKYYDNKDELITQFMVYEMEQFIDELKEINSHTGFEPKFSFLMETIFNKTELHQLIPIAKQIKHHPDGKENKDKLEKLPLEMYRYLQDFISTGKKEGKLKSHIPDSVMLGMIFQSVAIPNHFGIPKAEWIASIKDILSDGMFVSR</sequence>
<dbReference type="Pfam" id="PF08359">
    <property type="entry name" value="TetR_C_4"/>
    <property type="match status" value="1"/>
</dbReference>
<organism evidence="5 6">
    <name type="scientific">Mesobacillus foraminis</name>
    <dbReference type="NCBI Taxonomy" id="279826"/>
    <lineage>
        <taxon>Bacteria</taxon>
        <taxon>Bacillati</taxon>
        <taxon>Bacillota</taxon>
        <taxon>Bacilli</taxon>
        <taxon>Bacillales</taxon>
        <taxon>Bacillaceae</taxon>
        <taxon>Mesobacillus</taxon>
    </lineage>
</organism>
<dbReference type="Proteomes" id="UP000295689">
    <property type="component" value="Unassembled WGS sequence"/>
</dbReference>
<dbReference type="GO" id="GO:0003677">
    <property type="term" value="F:DNA binding"/>
    <property type="evidence" value="ECO:0007669"/>
    <property type="project" value="UniProtKB-UniRule"/>
</dbReference>
<dbReference type="Pfam" id="PF00440">
    <property type="entry name" value="TetR_N"/>
    <property type="match status" value="1"/>
</dbReference>
<dbReference type="PROSITE" id="PS50977">
    <property type="entry name" value="HTH_TETR_2"/>
    <property type="match status" value="1"/>
</dbReference>
<dbReference type="PANTHER" id="PTHR43479">
    <property type="entry name" value="ACREF/ENVCD OPERON REPRESSOR-RELATED"/>
    <property type="match status" value="1"/>
</dbReference>
<evidence type="ECO:0000256" key="3">
    <source>
        <dbReference type="PROSITE-ProRule" id="PRU00335"/>
    </source>
</evidence>
<dbReference type="PANTHER" id="PTHR43479:SF11">
    <property type="entry name" value="ACREF_ENVCD OPERON REPRESSOR-RELATED"/>
    <property type="match status" value="1"/>
</dbReference>
<dbReference type="PRINTS" id="PR00455">
    <property type="entry name" value="HTHTETR"/>
</dbReference>
<gene>
    <name evidence="5" type="ORF">EV146_10866</name>
</gene>
<evidence type="ECO:0000313" key="5">
    <source>
        <dbReference type="EMBL" id="TCN23963.1"/>
    </source>
</evidence>
<dbReference type="Gene3D" id="1.10.357.10">
    <property type="entry name" value="Tetracycline Repressor, domain 2"/>
    <property type="match status" value="1"/>
</dbReference>
<dbReference type="InterPro" id="IPR013570">
    <property type="entry name" value="Tscrpt_reg_YsiA_C"/>
</dbReference>
<dbReference type="EMBL" id="SLVV01000008">
    <property type="protein sequence ID" value="TCN23963.1"/>
    <property type="molecule type" value="Genomic_DNA"/>
</dbReference>
<feature type="domain" description="HTH tetR-type" evidence="4">
    <location>
        <begin position="6"/>
        <end position="66"/>
    </location>
</feature>
<evidence type="ECO:0000259" key="4">
    <source>
        <dbReference type="PROSITE" id="PS50977"/>
    </source>
</evidence>
<keyword evidence="1" id="KW-0678">Repressor</keyword>
<accession>A0A4R2BBV2</accession>
<comment type="caution">
    <text evidence="5">The sequence shown here is derived from an EMBL/GenBank/DDBJ whole genome shotgun (WGS) entry which is preliminary data.</text>
</comment>
<dbReference type="InterPro" id="IPR050624">
    <property type="entry name" value="HTH-type_Tx_Regulator"/>
</dbReference>
<evidence type="ECO:0000313" key="6">
    <source>
        <dbReference type="Proteomes" id="UP000295689"/>
    </source>
</evidence>
<feature type="DNA-binding region" description="H-T-H motif" evidence="3">
    <location>
        <begin position="29"/>
        <end position="48"/>
    </location>
</feature>